<sequence>MSSNSLAELDWCSCYKTSPSYVPLFTVGRTSSTMQRALVALCDVNSNYSKQDGYIAALINELQDCNTVARRTVQITFIVNIVENDRPRSREDSDQQLRVVQLDQCESPWGTFLHTVSNMRMLDYSIAHATLATLQYYRRVATKRTRGALKGGLGRWDEANIFPGLSPTHHIMIGSLWKRANPDNSIPLGVVCLGSENAANCESIFL</sequence>
<organism evidence="1 2">
    <name type="scientific">Suillus placidus</name>
    <dbReference type="NCBI Taxonomy" id="48579"/>
    <lineage>
        <taxon>Eukaryota</taxon>
        <taxon>Fungi</taxon>
        <taxon>Dikarya</taxon>
        <taxon>Basidiomycota</taxon>
        <taxon>Agaricomycotina</taxon>
        <taxon>Agaricomycetes</taxon>
        <taxon>Agaricomycetidae</taxon>
        <taxon>Boletales</taxon>
        <taxon>Suillineae</taxon>
        <taxon>Suillaceae</taxon>
        <taxon>Suillus</taxon>
    </lineage>
</organism>
<reference evidence="1" key="1">
    <citation type="journal article" date="2020" name="New Phytol.">
        <title>Comparative genomics reveals dynamic genome evolution in host specialist ectomycorrhizal fungi.</title>
        <authorList>
            <person name="Lofgren L.A."/>
            <person name="Nguyen N.H."/>
            <person name="Vilgalys R."/>
            <person name="Ruytinx J."/>
            <person name="Liao H.L."/>
            <person name="Branco S."/>
            <person name="Kuo A."/>
            <person name="LaButti K."/>
            <person name="Lipzen A."/>
            <person name="Andreopoulos W."/>
            <person name="Pangilinan J."/>
            <person name="Riley R."/>
            <person name="Hundley H."/>
            <person name="Na H."/>
            <person name="Barry K."/>
            <person name="Grigoriev I.V."/>
            <person name="Stajich J.E."/>
            <person name="Kennedy P.G."/>
        </authorList>
    </citation>
    <scope>NUCLEOTIDE SEQUENCE</scope>
    <source>
        <strain evidence="1">DOB743</strain>
    </source>
</reference>
<keyword evidence="2" id="KW-1185">Reference proteome</keyword>
<gene>
    <name evidence="1" type="ORF">EV702DRAFT_1047203</name>
</gene>
<name>A0A9P6ZQT3_9AGAM</name>
<evidence type="ECO:0000313" key="1">
    <source>
        <dbReference type="EMBL" id="KAG1775090.1"/>
    </source>
</evidence>
<dbReference type="AlphaFoldDB" id="A0A9P6ZQT3"/>
<dbReference type="EMBL" id="JABBWD010000036">
    <property type="protein sequence ID" value="KAG1775090.1"/>
    <property type="molecule type" value="Genomic_DNA"/>
</dbReference>
<comment type="caution">
    <text evidence="1">The sequence shown here is derived from an EMBL/GenBank/DDBJ whole genome shotgun (WGS) entry which is preliminary data.</text>
</comment>
<dbReference type="Proteomes" id="UP000714275">
    <property type="component" value="Unassembled WGS sequence"/>
</dbReference>
<accession>A0A9P6ZQT3</accession>
<protein>
    <submittedName>
        <fullName evidence="1">Uncharacterized protein</fullName>
    </submittedName>
</protein>
<proteinExistence type="predicted"/>
<evidence type="ECO:0000313" key="2">
    <source>
        <dbReference type="Proteomes" id="UP000714275"/>
    </source>
</evidence>